<comment type="caution">
    <text evidence="1">The sequence shown here is derived from an EMBL/GenBank/DDBJ whole genome shotgun (WGS) entry which is preliminary data.</text>
</comment>
<dbReference type="Proteomes" id="UP001177021">
    <property type="component" value="Unassembled WGS sequence"/>
</dbReference>
<reference evidence="1" key="1">
    <citation type="submission" date="2023-10" db="EMBL/GenBank/DDBJ databases">
        <authorList>
            <person name="Rodriguez Cubillos JULIANA M."/>
            <person name="De Vega J."/>
        </authorList>
    </citation>
    <scope>NUCLEOTIDE SEQUENCE</scope>
</reference>
<name>A0ACB0JR88_TRIPR</name>
<proteinExistence type="predicted"/>
<keyword evidence="2" id="KW-1185">Reference proteome</keyword>
<sequence length="218" mass="23905">MHFNGRYCLLITQQNRQRDQFLTLRTLNRITPTFSLFSPRKPKFAQFDSEKMATLSSSIAMAMNPQTHFLSGSSLKPVDKCFLKISSTEQFPCSSVRAKASRNLSVIVRASRDDGSTSNGSAFVGGFVLGSLIVGALGCIYAPKISEALAGADSKELMRKLPKFIFDEEKALERTRKILTDKIAQLNATIDGISAQLHPDEDSNESAVVSEEIGASTY</sequence>
<evidence type="ECO:0000313" key="1">
    <source>
        <dbReference type="EMBL" id="CAJ2646791.1"/>
    </source>
</evidence>
<organism evidence="1 2">
    <name type="scientific">Trifolium pratense</name>
    <name type="common">Red clover</name>
    <dbReference type="NCBI Taxonomy" id="57577"/>
    <lineage>
        <taxon>Eukaryota</taxon>
        <taxon>Viridiplantae</taxon>
        <taxon>Streptophyta</taxon>
        <taxon>Embryophyta</taxon>
        <taxon>Tracheophyta</taxon>
        <taxon>Spermatophyta</taxon>
        <taxon>Magnoliopsida</taxon>
        <taxon>eudicotyledons</taxon>
        <taxon>Gunneridae</taxon>
        <taxon>Pentapetalae</taxon>
        <taxon>rosids</taxon>
        <taxon>fabids</taxon>
        <taxon>Fabales</taxon>
        <taxon>Fabaceae</taxon>
        <taxon>Papilionoideae</taxon>
        <taxon>50 kb inversion clade</taxon>
        <taxon>NPAAA clade</taxon>
        <taxon>Hologalegina</taxon>
        <taxon>IRL clade</taxon>
        <taxon>Trifolieae</taxon>
        <taxon>Trifolium</taxon>
    </lineage>
</organism>
<evidence type="ECO:0000313" key="2">
    <source>
        <dbReference type="Proteomes" id="UP001177021"/>
    </source>
</evidence>
<gene>
    <name evidence="1" type="ORF">MILVUS5_LOCUS15440</name>
</gene>
<dbReference type="EMBL" id="CASHSV030000109">
    <property type="protein sequence ID" value="CAJ2646791.1"/>
    <property type="molecule type" value="Genomic_DNA"/>
</dbReference>
<accession>A0ACB0JR88</accession>
<protein>
    <submittedName>
        <fullName evidence="1">Uncharacterized protein</fullName>
    </submittedName>
</protein>